<name>A0A251T2N7_HELAN</name>
<evidence type="ECO:0000313" key="1">
    <source>
        <dbReference type="EMBL" id="KAF5778276.1"/>
    </source>
</evidence>
<dbReference type="Gramene" id="mRNA:HanXRQr2_Chr12g0545601">
    <property type="protein sequence ID" value="mRNA:HanXRQr2_Chr12g0545601"/>
    <property type="gene ID" value="HanXRQr2_Chr12g0545601"/>
</dbReference>
<reference evidence="1 3" key="1">
    <citation type="journal article" date="2017" name="Nature">
        <title>The sunflower genome provides insights into oil metabolism, flowering and Asterid evolution.</title>
        <authorList>
            <person name="Badouin H."/>
            <person name="Gouzy J."/>
            <person name="Grassa C.J."/>
            <person name="Murat F."/>
            <person name="Staton S.E."/>
            <person name="Cottret L."/>
            <person name="Lelandais-Briere C."/>
            <person name="Owens G.L."/>
            <person name="Carrere S."/>
            <person name="Mayjonade B."/>
            <person name="Legrand L."/>
            <person name="Gill N."/>
            <person name="Kane N.C."/>
            <person name="Bowers J.E."/>
            <person name="Hubner S."/>
            <person name="Bellec A."/>
            <person name="Berard A."/>
            <person name="Berges H."/>
            <person name="Blanchet N."/>
            <person name="Boniface M.C."/>
            <person name="Brunel D."/>
            <person name="Catrice O."/>
            <person name="Chaidir N."/>
            <person name="Claudel C."/>
            <person name="Donnadieu C."/>
            <person name="Faraut T."/>
            <person name="Fievet G."/>
            <person name="Helmstetter N."/>
            <person name="King M."/>
            <person name="Knapp S.J."/>
            <person name="Lai Z."/>
            <person name="Le Paslier M.C."/>
            <person name="Lippi Y."/>
            <person name="Lorenzon L."/>
            <person name="Mandel J.R."/>
            <person name="Marage G."/>
            <person name="Marchand G."/>
            <person name="Marquand E."/>
            <person name="Bret-Mestries E."/>
            <person name="Morien E."/>
            <person name="Nambeesan S."/>
            <person name="Nguyen T."/>
            <person name="Pegot-Espagnet P."/>
            <person name="Pouilly N."/>
            <person name="Raftis F."/>
            <person name="Sallet E."/>
            <person name="Schiex T."/>
            <person name="Thomas J."/>
            <person name="Vandecasteele C."/>
            <person name="Vares D."/>
            <person name="Vear F."/>
            <person name="Vautrin S."/>
            <person name="Crespi M."/>
            <person name="Mangin B."/>
            <person name="Burke J.M."/>
            <person name="Salse J."/>
            <person name="Munos S."/>
            <person name="Vincourt P."/>
            <person name="Rieseberg L.H."/>
            <person name="Langlade N.B."/>
        </authorList>
    </citation>
    <scope>NUCLEOTIDE SEQUENCE [LARGE SCALE GENOMIC DNA]</scope>
    <source>
        <strain evidence="3">cv. SF193</strain>
        <tissue evidence="1">Leaves</tissue>
    </source>
</reference>
<reference evidence="1" key="3">
    <citation type="submission" date="2020-06" db="EMBL/GenBank/DDBJ databases">
        <title>Helianthus annuus Genome sequencing and assembly Release 2.</title>
        <authorList>
            <person name="Gouzy J."/>
            <person name="Langlade N."/>
            <person name="Munos S."/>
        </authorList>
    </citation>
    <scope>NUCLEOTIDE SEQUENCE</scope>
    <source>
        <tissue evidence="1">Leaves</tissue>
    </source>
</reference>
<dbReference type="AlphaFoldDB" id="A0A251T2N7"/>
<keyword evidence="3" id="KW-1185">Reference proteome</keyword>
<evidence type="ECO:0000313" key="2">
    <source>
        <dbReference type="EMBL" id="OTG05378.1"/>
    </source>
</evidence>
<dbReference type="InParanoid" id="A0A251T2N7"/>
<dbReference type="Proteomes" id="UP000215914">
    <property type="component" value="Chromosome 12"/>
</dbReference>
<gene>
    <name evidence="2" type="ORF">HannXRQ_Chr12g0372881</name>
    <name evidence="1" type="ORF">HanXRQr2_Chr12g0545601</name>
</gene>
<reference evidence="2" key="2">
    <citation type="submission" date="2017-02" db="EMBL/GenBank/DDBJ databases">
        <title>Sunflower complete genome.</title>
        <authorList>
            <person name="Langlade N."/>
            <person name="Munos S."/>
        </authorList>
    </citation>
    <scope>NUCLEOTIDE SEQUENCE [LARGE SCALE GENOMIC DNA]</scope>
    <source>
        <tissue evidence="2">Leaves</tissue>
    </source>
</reference>
<dbReference type="EMBL" id="MNCJ02000327">
    <property type="protein sequence ID" value="KAF5778276.1"/>
    <property type="molecule type" value="Genomic_DNA"/>
</dbReference>
<dbReference type="EMBL" id="CM007901">
    <property type="protein sequence ID" value="OTG05378.1"/>
    <property type="molecule type" value="Genomic_DNA"/>
</dbReference>
<proteinExistence type="predicted"/>
<evidence type="ECO:0000313" key="3">
    <source>
        <dbReference type="Proteomes" id="UP000215914"/>
    </source>
</evidence>
<protein>
    <submittedName>
        <fullName evidence="2">Uncharacterized protein</fullName>
    </submittedName>
</protein>
<organism evidence="2 3">
    <name type="scientific">Helianthus annuus</name>
    <name type="common">Common sunflower</name>
    <dbReference type="NCBI Taxonomy" id="4232"/>
    <lineage>
        <taxon>Eukaryota</taxon>
        <taxon>Viridiplantae</taxon>
        <taxon>Streptophyta</taxon>
        <taxon>Embryophyta</taxon>
        <taxon>Tracheophyta</taxon>
        <taxon>Spermatophyta</taxon>
        <taxon>Magnoliopsida</taxon>
        <taxon>eudicotyledons</taxon>
        <taxon>Gunneridae</taxon>
        <taxon>Pentapetalae</taxon>
        <taxon>asterids</taxon>
        <taxon>campanulids</taxon>
        <taxon>Asterales</taxon>
        <taxon>Asteraceae</taxon>
        <taxon>Asteroideae</taxon>
        <taxon>Heliantheae alliance</taxon>
        <taxon>Heliantheae</taxon>
        <taxon>Helianthus</taxon>
    </lineage>
</organism>
<accession>A0A251T2N7</accession>
<sequence>MISRSPLCSFSTFVQSRILIIVSRSYDRIHLQLENQSDCMVSTLLRTLIRITERSSITRCLLNPLAHVNL</sequence>